<proteinExistence type="predicted"/>
<keyword evidence="4 5" id="KW-0472">Membrane</keyword>
<comment type="caution">
    <text evidence="7">The sequence shown here is derived from an EMBL/GenBank/DDBJ whole genome shotgun (WGS) entry which is preliminary data.</text>
</comment>
<keyword evidence="3 5" id="KW-1133">Transmembrane helix</keyword>
<evidence type="ECO:0000313" key="7">
    <source>
        <dbReference type="EMBL" id="KAK6728299.1"/>
    </source>
</evidence>
<dbReference type="Pfam" id="PF01490">
    <property type="entry name" value="Aa_trans"/>
    <property type="match status" value="1"/>
</dbReference>
<accession>A0ABR1BPF2</accession>
<feature type="transmembrane region" description="Helical" evidence="5">
    <location>
        <begin position="72"/>
        <end position="92"/>
    </location>
</feature>
<protein>
    <recommendedName>
        <fullName evidence="6">Amino acid transporter transmembrane domain-containing protein</fullName>
    </recommendedName>
</protein>
<feature type="transmembrane region" description="Helical" evidence="5">
    <location>
        <begin position="104"/>
        <end position="121"/>
    </location>
</feature>
<sequence length="261" mass="28783">MIVSPVDSLPVGFTTSRKSSKDVIRRNGVPATAILTNFVCGMIGPGCFSVAVSFKQSGLWVDEMLTYFSTPVMRTYCLYLSGTLAGIFREVIEFVLANNYKLSKTHIMLMYFLPQLCLSFIKNIHIITFLSVCGNVIIFVAVGLELIFHDKYAHQSLPPVTNFEGVTMAAGGLIYAFEGQAMVLTGVRQATNNIMRGTVDLCLPDIILAPSGRPLSDLKYAVVVFAESSTKLQHVVHLVLKPGPYAEEQGQLRERYSAKMR</sequence>
<comment type="subcellular location">
    <subcellularLocation>
        <location evidence="1">Membrane</location>
    </subcellularLocation>
</comment>
<organism evidence="7 8">
    <name type="scientific">Necator americanus</name>
    <name type="common">Human hookworm</name>
    <dbReference type="NCBI Taxonomy" id="51031"/>
    <lineage>
        <taxon>Eukaryota</taxon>
        <taxon>Metazoa</taxon>
        <taxon>Ecdysozoa</taxon>
        <taxon>Nematoda</taxon>
        <taxon>Chromadorea</taxon>
        <taxon>Rhabditida</taxon>
        <taxon>Rhabditina</taxon>
        <taxon>Rhabditomorpha</taxon>
        <taxon>Strongyloidea</taxon>
        <taxon>Ancylostomatidae</taxon>
        <taxon>Bunostominae</taxon>
        <taxon>Necator</taxon>
    </lineage>
</organism>
<dbReference type="Proteomes" id="UP001303046">
    <property type="component" value="Unassembled WGS sequence"/>
</dbReference>
<keyword evidence="8" id="KW-1185">Reference proteome</keyword>
<evidence type="ECO:0000256" key="2">
    <source>
        <dbReference type="ARBA" id="ARBA00022692"/>
    </source>
</evidence>
<name>A0ABR1BPF2_NECAM</name>
<dbReference type="InterPro" id="IPR013057">
    <property type="entry name" value="AA_transpt_TM"/>
</dbReference>
<evidence type="ECO:0000256" key="5">
    <source>
        <dbReference type="SAM" id="Phobius"/>
    </source>
</evidence>
<evidence type="ECO:0000256" key="1">
    <source>
        <dbReference type="ARBA" id="ARBA00004370"/>
    </source>
</evidence>
<evidence type="ECO:0000313" key="8">
    <source>
        <dbReference type="Proteomes" id="UP001303046"/>
    </source>
</evidence>
<evidence type="ECO:0000256" key="4">
    <source>
        <dbReference type="ARBA" id="ARBA00023136"/>
    </source>
</evidence>
<reference evidence="7 8" key="1">
    <citation type="submission" date="2023-08" db="EMBL/GenBank/DDBJ databases">
        <title>A Necator americanus chromosomal reference genome.</title>
        <authorList>
            <person name="Ilik V."/>
            <person name="Petrzelkova K.J."/>
            <person name="Pardy F."/>
            <person name="Fuh T."/>
            <person name="Niatou-Singa F.S."/>
            <person name="Gouil Q."/>
            <person name="Baker L."/>
            <person name="Ritchie M.E."/>
            <person name="Jex A.R."/>
            <person name="Gazzola D."/>
            <person name="Li H."/>
            <person name="Toshio Fujiwara R."/>
            <person name="Zhan B."/>
            <person name="Aroian R.V."/>
            <person name="Pafco B."/>
            <person name="Schwarz E.M."/>
        </authorList>
    </citation>
    <scope>NUCLEOTIDE SEQUENCE [LARGE SCALE GENOMIC DNA]</scope>
    <source>
        <strain evidence="7 8">Aroian</strain>
        <tissue evidence="7">Whole animal</tissue>
    </source>
</reference>
<evidence type="ECO:0000259" key="6">
    <source>
        <dbReference type="Pfam" id="PF01490"/>
    </source>
</evidence>
<feature type="domain" description="Amino acid transporter transmembrane" evidence="6">
    <location>
        <begin position="76"/>
        <end position="184"/>
    </location>
</feature>
<keyword evidence="2 5" id="KW-0812">Transmembrane</keyword>
<feature type="transmembrane region" description="Helical" evidence="5">
    <location>
        <begin position="28"/>
        <end position="52"/>
    </location>
</feature>
<evidence type="ECO:0000256" key="3">
    <source>
        <dbReference type="ARBA" id="ARBA00022989"/>
    </source>
</evidence>
<gene>
    <name evidence="7" type="primary">Necator_chrI.g1877</name>
    <name evidence="7" type="ORF">RB195_005751</name>
</gene>
<dbReference type="EMBL" id="JAVFWL010000001">
    <property type="protein sequence ID" value="KAK6728299.1"/>
    <property type="molecule type" value="Genomic_DNA"/>
</dbReference>
<feature type="transmembrane region" description="Helical" evidence="5">
    <location>
        <begin position="127"/>
        <end position="148"/>
    </location>
</feature>